<feature type="transmembrane region" description="Helical" evidence="8">
    <location>
        <begin position="327"/>
        <end position="343"/>
    </location>
</feature>
<dbReference type="PANTHER" id="PTHR33908">
    <property type="entry name" value="MANNOSYLTRANSFERASE YKCB-RELATED"/>
    <property type="match status" value="1"/>
</dbReference>
<evidence type="ECO:0000313" key="10">
    <source>
        <dbReference type="EMBL" id="OGM20540.1"/>
    </source>
</evidence>
<feature type="transmembrane region" description="Helical" evidence="8">
    <location>
        <begin position="355"/>
        <end position="374"/>
    </location>
</feature>
<name>A0A1F7Y009_9BACT</name>
<feature type="transmembrane region" description="Helical" evidence="8">
    <location>
        <begin position="32"/>
        <end position="52"/>
    </location>
</feature>
<dbReference type="EMBL" id="MGGE01000040">
    <property type="protein sequence ID" value="OGM20540.1"/>
    <property type="molecule type" value="Genomic_DNA"/>
</dbReference>
<keyword evidence="5 8" id="KW-0812">Transmembrane</keyword>
<reference evidence="10 11" key="1">
    <citation type="journal article" date="2016" name="Nat. Commun.">
        <title>Thousands of microbial genomes shed light on interconnected biogeochemical processes in an aquifer system.</title>
        <authorList>
            <person name="Anantharaman K."/>
            <person name="Brown C.T."/>
            <person name="Hug L.A."/>
            <person name="Sharon I."/>
            <person name="Castelle C.J."/>
            <person name="Probst A.J."/>
            <person name="Thomas B.C."/>
            <person name="Singh A."/>
            <person name="Wilkins M.J."/>
            <person name="Karaoz U."/>
            <person name="Brodie E.L."/>
            <person name="Williams K.H."/>
            <person name="Hubbard S.S."/>
            <person name="Banfield J.F."/>
        </authorList>
    </citation>
    <scope>NUCLEOTIDE SEQUENCE [LARGE SCALE GENOMIC DNA]</scope>
</reference>
<sequence length="545" mass="62201">MEKTSLKEKFMSYNLPAQAGSRLKNWIRKNRLEALFIAIILLVGAFFRLYRIDEYMTFLGDEGRDVLIVRRLLVNFDPILVGPGTSIGNMYLGPLYYYMMAPALLLANFSPAGPAVMIALLGVLTIFFVWTISREWFGKIAALLASLLYATAPVVITYSRSSWNPNIMPFFSLLCIYAIWKVWRRSYRDTVHDNEGNDFKWLVILGISFAFVLQSHYLGLLLAPVIGLFWLLSYMKIKSTKQVRNFVKFSIVGLGIFTVLMSPLLIFDARHGWRNFSAIKKFFTERQTTVSARPWTSIPKLPEVTDKMVTRLVVGTNEVAGNLPGKVFLTALTALAALMIYIIKAKRRSAETWSAYLVLIIWIGISLIGLALYKQEIYDHYYGFFFTAPFLLIGGISQSIINKHKIFGSLVVILVAGYLLVVNLQNNLLKYPPNRQLQRSIEVAKKIAEESGGQKFNLAVIAERNYEGAYQYFLESWSEPFVMIDPQKTDETITEQLYVICEYSEKEKCDPTHNPKAEIANFGWTKIEDEWQVSGVTLYKLTHTK</sequence>
<dbReference type="Pfam" id="PF13231">
    <property type="entry name" value="PMT_2"/>
    <property type="match status" value="1"/>
</dbReference>
<dbReference type="GO" id="GO:0010041">
    <property type="term" value="P:response to iron(III) ion"/>
    <property type="evidence" value="ECO:0007669"/>
    <property type="project" value="TreeGrafter"/>
</dbReference>
<feature type="transmembrane region" description="Helical" evidence="8">
    <location>
        <begin position="104"/>
        <end position="130"/>
    </location>
</feature>
<protein>
    <recommendedName>
        <fullName evidence="9">Glycosyltransferase RgtA/B/C/D-like domain-containing protein</fullName>
    </recommendedName>
</protein>
<dbReference type="AlphaFoldDB" id="A0A1F7Y009"/>
<feature type="transmembrane region" description="Helical" evidence="8">
    <location>
        <begin position="246"/>
        <end position="267"/>
    </location>
</feature>
<comment type="subcellular location">
    <subcellularLocation>
        <location evidence="1">Cell membrane</location>
        <topology evidence="1">Multi-pass membrane protein</topology>
    </subcellularLocation>
</comment>
<proteinExistence type="predicted"/>
<dbReference type="PANTHER" id="PTHR33908:SF3">
    <property type="entry name" value="UNDECAPRENYL PHOSPHATE-ALPHA-4-AMINO-4-DEOXY-L-ARABINOSE ARABINOSYL TRANSFERASE"/>
    <property type="match status" value="1"/>
</dbReference>
<evidence type="ECO:0000256" key="7">
    <source>
        <dbReference type="ARBA" id="ARBA00023136"/>
    </source>
</evidence>
<keyword evidence="6 8" id="KW-1133">Transmembrane helix</keyword>
<dbReference type="GO" id="GO:0009103">
    <property type="term" value="P:lipopolysaccharide biosynthetic process"/>
    <property type="evidence" value="ECO:0007669"/>
    <property type="project" value="UniProtKB-ARBA"/>
</dbReference>
<evidence type="ECO:0000256" key="2">
    <source>
        <dbReference type="ARBA" id="ARBA00022475"/>
    </source>
</evidence>
<keyword evidence="3" id="KW-0328">Glycosyltransferase</keyword>
<feature type="domain" description="Glycosyltransferase RgtA/B/C/D-like" evidence="9">
    <location>
        <begin position="94"/>
        <end position="264"/>
    </location>
</feature>
<keyword evidence="4" id="KW-0808">Transferase</keyword>
<dbReference type="Proteomes" id="UP000178419">
    <property type="component" value="Unassembled WGS sequence"/>
</dbReference>
<feature type="transmembrane region" description="Helical" evidence="8">
    <location>
        <begin position="380"/>
        <end position="401"/>
    </location>
</feature>
<feature type="transmembrane region" description="Helical" evidence="8">
    <location>
        <begin position="203"/>
        <end position="234"/>
    </location>
</feature>
<dbReference type="InterPro" id="IPR038731">
    <property type="entry name" value="RgtA/B/C-like"/>
</dbReference>
<dbReference type="GO" id="GO:0016763">
    <property type="term" value="F:pentosyltransferase activity"/>
    <property type="evidence" value="ECO:0007669"/>
    <property type="project" value="TreeGrafter"/>
</dbReference>
<evidence type="ECO:0000256" key="1">
    <source>
        <dbReference type="ARBA" id="ARBA00004651"/>
    </source>
</evidence>
<evidence type="ECO:0000256" key="6">
    <source>
        <dbReference type="ARBA" id="ARBA00022989"/>
    </source>
</evidence>
<evidence type="ECO:0000256" key="8">
    <source>
        <dbReference type="SAM" id="Phobius"/>
    </source>
</evidence>
<accession>A0A1F7Y009</accession>
<evidence type="ECO:0000256" key="5">
    <source>
        <dbReference type="ARBA" id="ARBA00022692"/>
    </source>
</evidence>
<keyword evidence="2" id="KW-1003">Cell membrane</keyword>
<evidence type="ECO:0000256" key="3">
    <source>
        <dbReference type="ARBA" id="ARBA00022676"/>
    </source>
</evidence>
<evidence type="ECO:0000313" key="11">
    <source>
        <dbReference type="Proteomes" id="UP000178419"/>
    </source>
</evidence>
<organism evidence="10 11">
    <name type="scientific">Candidatus Woesebacteria bacterium RIFCSPHIGHO2_01_FULL_38_9</name>
    <dbReference type="NCBI Taxonomy" id="1802492"/>
    <lineage>
        <taxon>Bacteria</taxon>
        <taxon>Candidatus Woeseibacteriota</taxon>
    </lineage>
</organism>
<keyword evidence="7 8" id="KW-0472">Membrane</keyword>
<comment type="caution">
    <text evidence="10">The sequence shown here is derived from an EMBL/GenBank/DDBJ whole genome shotgun (WGS) entry which is preliminary data.</text>
</comment>
<dbReference type="GO" id="GO:0005886">
    <property type="term" value="C:plasma membrane"/>
    <property type="evidence" value="ECO:0007669"/>
    <property type="project" value="UniProtKB-SubCell"/>
</dbReference>
<evidence type="ECO:0000259" key="9">
    <source>
        <dbReference type="Pfam" id="PF13231"/>
    </source>
</evidence>
<feature type="transmembrane region" description="Helical" evidence="8">
    <location>
        <begin position="136"/>
        <end position="156"/>
    </location>
</feature>
<gene>
    <name evidence="10" type="ORF">A2714_04095</name>
</gene>
<dbReference type="InterPro" id="IPR050297">
    <property type="entry name" value="LipidA_mod_glycosyltrf_83"/>
</dbReference>
<feature type="transmembrane region" description="Helical" evidence="8">
    <location>
        <begin position="406"/>
        <end position="424"/>
    </location>
</feature>
<evidence type="ECO:0000256" key="4">
    <source>
        <dbReference type="ARBA" id="ARBA00022679"/>
    </source>
</evidence>